<keyword evidence="2" id="KW-1015">Disulfide bond</keyword>
<feature type="domain" description="SRCR" evidence="3">
    <location>
        <begin position="2"/>
        <end position="105"/>
    </location>
</feature>
<dbReference type="PRINTS" id="PR00258">
    <property type="entry name" value="SPERACTRCPTR"/>
</dbReference>
<dbReference type="Gene3D" id="3.10.250.10">
    <property type="entry name" value="SRCR-like domain"/>
    <property type="match status" value="1"/>
</dbReference>
<evidence type="ECO:0000313" key="4">
    <source>
        <dbReference type="EMBL" id="EFJ44985.1"/>
    </source>
</evidence>
<dbReference type="SUPFAM" id="SSF56487">
    <property type="entry name" value="SRCR-like"/>
    <property type="match status" value="1"/>
</dbReference>
<dbReference type="EMBL" id="GL378360">
    <property type="protein sequence ID" value="EFJ44985.1"/>
    <property type="molecule type" value="Genomic_DNA"/>
</dbReference>
<reference evidence="4 5" key="1">
    <citation type="journal article" date="2010" name="Science">
        <title>Genomic analysis of organismal complexity in the multicellular green alga Volvox carteri.</title>
        <authorList>
            <person name="Prochnik S.E."/>
            <person name="Umen J."/>
            <person name="Nedelcu A.M."/>
            <person name="Hallmann A."/>
            <person name="Miller S.M."/>
            <person name="Nishii I."/>
            <person name="Ferris P."/>
            <person name="Kuo A."/>
            <person name="Mitros T."/>
            <person name="Fritz-Laylin L.K."/>
            <person name="Hellsten U."/>
            <person name="Chapman J."/>
            <person name="Simakov O."/>
            <person name="Rensing S.A."/>
            <person name="Terry A."/>
            <person name="Pangilinan J."/>
            <person name="Kapitonov V."/>
            <person name="Jurka J."/>
            <person name="Salamov A."/>
            <person name="Shapiro H."/>
            <person name="Schmutz J."/>
            <person name="Grimwood J."/>
            <person name="Lindquist E."/>
            <person name="Lucas S."/>
            <person name="Grigoriev I.V."/>
            <person name="Schmitt R."/>
            <person name="Kirk D."/>
            <person name="Rokhsar D.S."/>
        </authorList>
    </citation>
    <scope>NUCLEOTIDE SEQUENCE [LARGE SCALE GENOMIC DNA]</scope>
    <source>
        <strain evidence="5">f. Nagariensis / Eve</strain>
    </source>
</reference>
<dbReference type="PANTHER" id="PTHR48071:SF4">
    <property type="entry name" value="NEUROTRYPSIN-RELATED"/>
    <property type="match status" value="1"/>
</dbReference>
<dbReference type="SMART" id="SM00202">
    <property type="entry name" value="SR"/>
    <property type="match status" value="1"/>
</dbReference>
<dbReference type="PROSITE" id="PS50287">
    <property type="entry name" value="SRCR_2"/>
    <property type="match status" value="1"/>
</dbReference>
<dbReference type="AlphaFoldDB" id="D8U5E2"/>
<name>D8U5E2_VOLCA</name>
<proteinExistence type="predicted"/>
<dbReference type="FunFam" id="3.10.250.10:FF:000001">
    <property type="entry name" value="Lysyl oxidase 4 isoform X1"/>
    <property type="match status" value="1"/>
</dbReference>
<evidence type="ECO:0000256" key="2">
    <source>
        <dbReference type="ARBA" id="ARBA00023157"/>
    </source>
</evidence>
<accession>D8U5E2</accession>
<keyword evidence="5" id="KW-1185">Reference proteome</keyword>
<organism evidence="5">
    <name type="scientific">Volvox carteri f. nagariensis</name>
    <dbReference type="NCBI Taxonomy" id="3068"/>
    <lineage>
        <taxon>Eukaryota</taxon>
        <taxon>Viridiplantae</taxon>
        <taxon>Chlorophyta</taxon>
        <taxon>core chlorophytes</taxon>
        <taxon>Chlorophyceae</taxon>
        <taxon>CS clade</taxon>
        <taxon>Chlamydomonadales</taxon>
        <taxon>Volvocaceae</taxon>
        <taxon>Volvox</taxon>
    </lineage>
</organism>
<dbReference type="OrthoDB" id="534936at2759"/>
<dbReference type="GO" id="GO:0016020">
    <property type="term" value="C:membrane"/>
    <property type="evidence" value="ECO:0007669"/>
    <property type="project" value="InterPro"/>
</dbReference>
<evidence type="ECO:0000256" key="1">
    <source>
        <dbReference type="ARBA" id="ARBA00022729"/>
    </source>
</evidence>
<evidence type="ECO:0000259" key="3">
    <source>
        <dbReference type="PROSITE" id="PS50287"/>
    </source>
</evidence>
<dbReference type="Pfam" id="PF00530">
    <property type="entry name" value="SRCR"/>
    <property type="match status" value="1"/>
</dbReference>
<dbReference type="InterPro" id="IPR036772">
    <property type="entry name" value="SRCR-like_dom_sf"/>
</dbReference>
<dbReference type="GeneID" id="9617124"/>
<evidence type="ECO:0000313" key="5">
    <source>
        <dbReference type="Proteomes" id="UP000001058"/>
    </source>
</evidence>
<dbReference type="KEGG" id="vcn:VOLCADRAFT_37783"/>
<keyword evidence="1" id="KW-0732">Signal</keyword>
<feature type="non-terminal residue" evidence="4">
    <location>
        <position position="1"/>
    </location>
</feature>
<dbReference type="Proteomes" id="UP000001058">
    <property type="component" value="Unassembled WGS sequence"/>
</dbReference>
<sequence>TVRLAGGSSTSGRLEVCSNAGLWGTVCDSGWSDVDASVACRQLGFARGVAAAPNSFPSGAADQLVLLSDVACTGSETLLSSCNSRNASAIQGCNRHERDAGVVCSNS</sequence>
<feature type="non-terminal residue" evidence="4">
    <location>
        <position position="107"/>
    </location>
</feature>
<dbReference type="InParanoid" id="D8U5E2"/>
<dbReference type="RefSeq" id="XP_002953956.1">
    <property type="nucleotide sequence ID" value="XM_002953910.1"/>
</dbReference>
<dbReference type="PANTHER" id="PTHR48071">
    <property type="entry name" value="SRCR DOMAIN-CONTAINING PROTEIN"/>
    <property type="match status" value="1"/>
</dbReference>
<protein>
    <recommendedName>
        <fullName evidence="3">SRCR domain-containing protein</fullName>
    </recommendedName>
</protein>
<dbReference type="InterPro" id="IPR001190">
    <property type="entry name" value="SRCR"/>
</dbReference>
<gene>
    <name evidence="4" type="ORF">VOLCADRAFT_37783</name>
</gene>